<dbReference type="EMBL" id="JASMQC010000004">
    <property type="protein sequence ID" value="KAK1945449.1"/>
    <property type="molecule type" value="Genomic_DNA"/>
</dbReference>
<dbReference type="GO" id="GO:0003676">
    <property type="term" value="F:nucleic acid binding"/>
    <property type="evidence" value="ECO:0007669"/>
    <property type="project" value="InterPro"/>
</dbReference>
<evidence type="ECO:0000313" key="3">
    <source>
        <dbReference type="EMBL" id="KAK1945449.1"/>
    </source>
</evidence>
<evidence type="ECO:0000313" key="4">
    <source>
        <dbReference type="Proteomes" id="UP001259832"/>
    </source>
</evidence>
<evidence type="ECO:0000256" key="1">
    <source>
        <dbReference type="SAM" id="Phobius"/>
    </source>
</evidence>
<protein>
    <recommendedName>
        <fullName evidence="2">Tc1-like transposase DDE domain-containing protein</fullName>
    </recommendedName>
</protein>
<feature type="transmembrane region" description="Helical" evidence="1">
    <location>
        <begin position="246"/>
        <end position="265"/>
    </location>
</feature>
<dbReference type="InterPro" id="IPR038717">
    <property type="entry name" value="Tc1-like_DDE_dom"/>
</dbReference>
<keyword evidence="4" id="KW-1185">Reference proteome</keyword>
<keyword evidence="1" id="KW-1133">Transmembrane helix</keyword>
<dbReference type="AlphaFoldDB" id="A0AAD9GUS6"/>
<proteinExistence type="predicted"/>
<accession>A0AAD9GUS6</accession>
<name>A0AAD9GUS6_9STRA</name>
<evidence type="ECO:0000259" key="2">
    <source>
        <dbReference type="Pfam" id="PF13358"/>
    </source>
</evidence>
<gene>
    <name evidence="3" type="ORF">P3T76_002497</name>
</gene>
<organism evidence="3 4">
    <name type="scientific">Phytophthora citrophthora</name>
    <dbReference type="NCBI Taxonomy" id="4793"/>
    <lineage>
        <taxon>Eukaryota</taxon>
        <taxon>Sar</taxon>
        <taxon>Stramenopiles</taxon>
        <taxon>Oomycota</taxon>
        <taxon>Peronosporomycetes</taxon>
        <taxon>Peronosporales</taxon>
        <taxon>Peronosporaceae</taxon>
        <taxon>Phytophthora</taxon>
    </lineage>
</organism>
<keyword evidence="1" id="KW-0812">Transmembrane</keyword>
<feature type="domain" description="Tc1-like transposase DDE" evidence="2">
    <location>
        <begin position="132"/>
        <end position="267"/>
    </location>
</feature>
<dbReference type="PANTHER" id="PTHR46564:SF1">
    <property type="entry name" value="TRANSPOSASE"/>
    <property type="match status" value="1"/>
</dbReference>
<keyword evidence="1" id="KW-0472">Membrane</keyword>
<comment type="caution">
    <text evidence="3">The sequence shown here is derived from an EMBL/GenBank/DDBJ whole genome shotgun (WGS) entry which is preliminary data.</text>
</comment>
<dbReference type="Gene3D" id="3.30.420.10">
    <property type="entry name" value="Ribonuclease H-like superfamily/Ribonuclease H"/>
    <property type="match status" value="1"/>
</dbReference>
<sequence>MEEAVTRQHAHPNTVFHCLYGFYCLGYTRKELARMYLKTVETVGVMKGLRWRIASGCAATLQIAHFLTWDEAQAAFEDTHHITISISSVWRLIHECGLTRKVLERRAMPIKEADVFCFVEELGNINCSHANLVFLDEVSFDNRGIIRRRGYSLKGKKIAVREDFQRKPRVSILAFIGVSCVLEYYDTQDTFDRVQFAQCCSDFAYSEAGNVRMYPDSHSVWILDGTSIHRDPEIVHFLRSIGIVPIFLPAYYPFFNPIAFLFGYIKRSF</sequence>
<dbReference type="Proteomes" id="UP001259832">
    <property type="component" value="Unassembled WGS sequence"/>
</dbReference>
<dbReference type="Pfam" id="PF13358">
    <property type="entry name" value="DDE_3"/>
    <property type="match status" value="1"/>
</dbReference>
<reference evidence="3" key="1">
    <citation type="submission" date="2023-08" db="EMBL/GenBank/DDBJ databases">
        <title>Reference Genome Resource for the Citrus Pathogen Phytophthora citrophthora.</title>
        <authorList>
            <person name="Moller H."/>
            <person name="Coetzee B."/>
            <person name="Rose L.J."/>
            <person name="Van Niekerk J.M."/>
        </authorList>
    </citation>
    <scope>NUCLEOTIDE SEQUENCE</scope>
    <source>
        <strain evidence="3">STE-U-9442</strain>
    </source>
</reference>
<dbReference type="InterPro" id="IPR036397">
    <property type="entry name" value="RNaseH_sf"/>
</dbReference>
<dbReference type="PANTHER" id="PTHR46564">
    <property type="entry name" value="TRANSPOSASE"/>
    <property type="match status" value="1"/>
</dbReference>